<accession>A0A5C9A4B0</accession>
<dbReference type="RefSeq" id="WP_148062790.1">
    <property type="nucleotide sequence ID" value="NZ_VRYZ01000001.1"/>
</dbReference>
<sequence>MKVIVINRKHGGSRSFELGRWSRALLSLCCLGLPLGMVAAGYLAGMQSEASSLRGQSVDAMADELARQSDDLDALKDEAELKLQALTHSLAELQARLTRIDALGEHLTAMAELDEGEFDFSQPPAIGGPVGGEFSVDYSSMGLSGEIADFSRRLSDREQQLAILESLLSNRKLEDQAWLSGRPVEKGWVSSGYGRRNDPFNGRPAFHHGIDFAGKAGSDVLAVAGGVVTWSGERNGYGNMVEITHEDGLVSRYGHNQENLVEPGDVVRKGEPIALLGSSGRSTGAHVHFEVYKHGRSVDPSSYVRRTRRR</sequence>
<dbReference type="PANTHER" id="PTHR21666:SF291">
    <property type="entry name" value="STAGE II SPORULATION PROTEIN Q"/>
    <property type="match status" value="1"/>
</dbReference>
<dbReference type="OrthoDB" id="9805070at2"/>
<evidence type="ECO:0000259" key="2">
    <source>
        <dbReference type="Pfam" id="PF01551"/>
    </source>
</evidence>
<dbReference type="EMBL" id="VRYZ01000001">
    <property type="protein sequence ID" value="TXS94949.1"/>
    <property type="molecule type" value="Genomic_DNA"/>
</dbReference>
<feature type="domain" description="M23ase beta-sheet core" evidence="2">
    <location>
        <begin position="206"/>
        <end position="300"/>
    </location>
</feature>
<dbReference type="PANTHER" id="PTHR21666">
    <property type="entry name" value="PEPTIDASE-RELATED"/>
    <property type="match status" value="1"/>
</dbReference>
<dbReference type="Gene3D" id="2.70.70.10">
    <property type="entry name" value="Glucose Permease (Domain IIA)"/>
    <property type="match status" value="1"/>
</dbReference>
<dbReference type="InterPro" id="IPR011055">
    <property type="entry name" value="Dup_hybrid_motif"/>
</dbReference>
<feature type="coiled-coil region" evidence="1">
    <location>
        <begin position="58"/>
        <end position="103"/>
    </location>
</feature>
<keyword evidence="4" id="KW-1185">Reference proteome</keyword>
<dbReference type="InterPro" id="IPR050570">
    <property type="entry name" value="Cell_wall_metabolism_enzyme"/>
</dbReference>
<evidence type="ECO:0000313" key="4">
    <source>
        <dbReference type="Proteomes" id="UP000321933"/>
    </source>
</evidence>
<protein>
    <submittedName>
        <fullName evidence="3">M23 family metallopeptidase</fullName>
    </submittedName>
</protein>
<dbReference type="SUPFAM" id="SSF51261">
    <property type="entry name" value="Duplicated hybrid motif"/>
    <property type="match status" value="1"/>
</dbReference>
<comment type="caution">
    <text evidence="3">The sequence shown here is derived from an EMBL/GenBank/DDBJ whole genome shotgun (WGS) entry which is preliminary data.</text>
</comment>
<keyword evidence="1" id="KW-0175">Coiled coil</keyword>
<dbReference type="InterPro" id="IPR016047">
    <property type="entry name" value="M23ase_b-sheet_dom"/>
</dbReference>
<dbReference type="GO" id="GO:0004222">
    <property type="term" value="F:metalloendopeptidase activity"/>
    <property type="evidence" value="ECO:0007669"/>
    <property type="project" value="TreeGrafter"/>
</dbReference>
<reference evidence="3 4" key="1">
    <citation type="submission" date="2019-08" db="EMBL/GenBank/DDBJ databases">
        <title>Parahaliea maris sp. nov., isolated from the surface seawater.</title>
        <authorList>
            <person name="Liu Y."/>
        </authorList>
    </citation>
    <scope>NUCLEOTIDE SEQUENCE [LARGE SCALE GENOMIC DNA]</scope>
    <source>
        <strain evidence="3 4">S2-26</strain>
    </source>
</reference>
<dbReference type="AlphaFoldDB" id="A0A5C9A4B0"/>
<dbReference type="Proteomes" id="UP000321933">
    <property type="component" value="Unassembled WGS sequence"/>
</dbReference>
<evidence type="ECO:0000256" key="1">
    <source>
        <dbReference type="SAM" id="Coils"/>
    </source>
</evidence>
<dbReference type="CDD" id="cd12797">
    <property type="entry name" value="M23_peptidase"/>
    <property type="match status" value="1"/>
</dbReference>
<evidence type="ECO:0000313" key="3">
    <source>
        <dbReference type="EMBL" id="TXS94949.1"/>
    </source>
</evidence>
<organism evidence="3 4">
    <name type="scientific">Parahaliea aestuarii</name>
    <dbReference type="NCBI Taxonomy" id="1852021"/>
    <lineage>
        <taxon>Bacteria</taxon>
        <taxon>Pseudomonadati</taxon>
        <taxon>Pseudomonadota</taxon>
        <taxon>Gammaproteobacteria</taxon>
        <taxon>Cellvibrionales</taxon>
        <taxon>Halieaceae</taxon>
        <taxon>Parahaliea</taxon>
    </lineage>
</organism>
<name>A0A5C9A4B0_9GAMM</name>
<gene>
    <name evidence="3" type="ORF">FVW59_03345</name>
</gene>
<dbReference type="Pfam" id="PF01551">
    <property type="entry name" value="Peptidase_M23"/>
    <property type="match status" value="1"/>
</dbReference>
<proteinExistence type="predicted"/>
<dbReference type="FunFam" id="2.70.70.10:FF:000006">
    <property type="entry name" value="M23 family peptidase"/>
    <property type="match status" value="1"/>
</dbReference>